<organism evidence="3 4">
    <name type="scientific">Hydrogenophaga aromaticivorans</name>
    <dbReference type="NCBI Taxonomy" id="2610898"/>
    <lineage>
        <taxon>Bacteria</taxon>
        <taxon>Pseudomonadati</taxon>
        <taxon>Pseudomonadota</taxon>
        <taxon>Betaproteobacteria</taxon>
        <taxon>Burkholderiales</taxon>
        <taxon>Comamonadaceae</taxon>
        <taxon>Hydrogenophaga</taxon>
    </lineage>
</organism>
<sequence>MNHLCSRTPSATRSTDFSGCSMPRKMPPTRAALLVLTAVLSACGGGDSDDGSGDATSALKVASCGREGGPLRIMPLGDSITQAEAGHNSYRRVLWQRLNAAGCSVDLVGSRSGVSSGYRDSPQTSAPDPDFDPDHEGYWDYRAHELAPQVAGKVGSASPDVVLLHLGTNDVLDGQSTTGIIGELGSVIDAIRAGKADTHIVLAKIIPAAPDTAGTAALNRGIDGLAASRNTVLSPIAVVNQAAGYSVADNYDGVHPNATGEAKLGNQWADTVLAWRTR</sequence>
<dbReference type="AlphaFoldDB" id="A0A7Y8GUW7"/>
<name>A0A7Y8GUW7_9BURK</name>
<evidence type="ECO:0000259" key="2">
    <source>
        <dbReference type="Pfam" id="PF13472"/>
    </source>
</evidence>
<dbReference type="InterPro" id="IPR051532">
    <property type="entry name" value="Ester_Hydrolysis_Enzymes"/>
</dbReference>
<evidence type="ECO:0000256" key="1">
    <source>
        <dbReference type="SAM" id="MobiDB-lite"/>
    </source>
</evidence>
<dbReference type="Pfam" id="PF13472">
    <property type="entry name" value="Lipase_GDSL_2"/>
    <property type="match status" value="1"/>
</dbReference>
<feature type="domain" description="SGNH hydrolase-type esterase" evidence="2">
    <location>
        <begin position="76"/>
        <end position="262"/>
    </location>
</feature>
<feature type="region of interest" description="Disordered" evidence="1">
    <location>
        <begin position="1"/>
        <end position="23"/>
    </location>
</feature>
<dbReference type="Proteomes" id="UP000545507">
    <property type="component" value="Unassembled WGS sequence"/>
</dbReference>
<dbReference type="PANTHER" id="PTHR30383">
    <property type="entry name" value="THIOESTERASE 1/PROTEASE 1/LYSOPHOSPHOLIPASE L1"/>
    <property type="match status" value="1"/>
</dbReference>
<feature type="compositionally biased region" description="Polar residues" evidence="1">
    <location>
        <begin position="1"/>
        <end position="18"/>
    </location>
</feature>
<dbReference type="Gene3D" id="3.40.50.1110">
    <property type="entry name" value="SGNH hydrolase"/>
    <property type="match status" value="1"/>
</dbReference>
<comment type="caution">
    <text evidence="3">The sequence shown here is derived from an EMBL/GenBank/DDBJ whole genome shotgun (WGS) entry which is preliminary data.</text>
</comment>
<dbReference type="SUPFAM" id="SSF52266">
    <property type="entry name" value="SGNH hydrolase"/>
    <property type="match status" value="1"/>
</dbReference>
<gene>
    <name evidence="3" type="ORF">F3K02_06115</name>
</gene>
<dbReference type="GO" id="GO:0004622">
    <property type="term" value="F:phosphatidylcholine lysophospholipase activity"/>
    <property type="evidence" value="ECO:0007669"/>
    <property type="project" value="TreeGrafter"/>
</dbReference>
<protein>
    <submittedName>
        <fullName evidence="3">Cellulose-binding protein</fullName>
    </submittedName>
</protein>
<dbReference type="InterPro" id="IPR036514">
    <property type="entry name" value="SGNH_hydro_sf"/>
</dbReference>
<proteinExistence type="predicted"/>
<dbReference type="CDD" id="cd01833">
    <property type="entry name" value="XynB_like"/>
    <property type="match status" value="1"/>
</dbReference>
<dbReference type="InterPro" id="IPR013830">
    <property type="entry name" value="SGNH_hydro"/>
</dbReference>
<dbReference type="PANTHER" id="PTHR30383:SF2">
    <property type="entry name" value="CELLULOSE-BINDING PROTEIN"/>
    <property type="match status" value="1"/>
</dbReference>
<keyword evidence="4" id="KW-1185">Reference proteome</keyword>
<dbReference type="EMBL" id="VYGV01000006">
    <property type="protein sequence ID" value="NWF44828.1"/>
    <property type="molecule type" value="Genomic_DNA"/>
</dbReference>
<accession>A0A7Y8GUW7</accession>
<evidence type="ECO:0000313" key="4">
    <source>
        <dbReference type="Proteomes" id="UP000545507"/>
    </source>
</evidence>
<evidence type="ECO:0000313" key="3">
    <source>
        <dbReference type="EMBL" id="NWF44828.1"/>
    </source>
</evidence>
<reference evidence="3 4" key="1">
    <citation type="submission" date="2019-09" db="EMBL/GenBank/DDBJ databases">
        <title>Hydrogenophaga aromatica sp. nov., isolated from a para-xylene-degrading enrichment culture.</title>
        <authorList>
            <person name="Tancsics A."/>
            <person name="Banerjee S."/>
        </authorList>
    </citation>
    <scope>NUCLEOTIDE SEQUENCE [LARGE SCALE GENOMIC DNA]</scope>
    <source>
        <strain evidence="3 4">D2P1</strain>
    </source>
</reference>
<feature type="region of interest" description="Disordered" evidence="1">
    <location>
        <begin position="114"/>
        <end position="135"/>
    </location>
</feature>